<dbReference type="AlphaFoldDB" id="A0A0D7AJX8"/>
<keyword evidence="2" id="KW-1185">Reference proteome</keyword>
<dbReference type="EMBL" id="KN881645">
    <property type="protein sequence ID" value="KIY52165.1"/>
    <property type="molecule type" value="Genomic_DNA"/>
</dbReference>
<name>A0A0D7AJX8_9AGAR</name>
<dbReference type="Proteomes" id="UP000054144">
    <property type="component" value="Unassembled WGS sequence"/>
</dbReference>
<sequence>MSVIRAIREKLGVVDPATVLPFLPCNSGQTGYFSYLVSQPRPIPAGSSIISVFNAKHSPSLDAAHKSSVDFKLGYYFSLLHSRVQNDWFGLPRYPDPAEPSYSWQESFTEFIESAIEKIDSSGAIDSVALPFTEIRRLLSIAIGSFLFDDVEVPALVTFSGTENDILAIVAENNSASAVDVVFPPGSVFSCAVWGDPLMEALFTPPGPSDVFMQGYRGDSSPDAFPARTQVKLLWYTLYRALLGYHHSASCGKQSEAVPWAEKIRECVAELQTRLSVDNPWSLLLSLKPT</sequence>
<organism evidence="1 2">
    <name type="scientific">Fistulina hepatica ATCC 64428</name>
    <dbReference type="NCBI Taxonomy" id="1128425"/>
    <lineage>
        <taxon>Eukaryota</taxon>
        <taxon>Fungi</taxon>
        <taxon>Dikarya</taxon>
        <taxon>Basidiomycota</taxon>
        <taxon>Agaricomycotina</taxon>
        <taxon>Agaricomycetes</taxon>
        <taxon>Agaricomycetidae</taxon>
        <taxon>Agaricales</taxon>
        <taxon>Fistulinaceae</taxon>
        <taxon>Fistulina</taxon>
    </lineage>
</organism>
<accession>A0A0D7AJX8</accession>
<protein>
    <recommendedName>
        <fullName evidence="3">Aminoglycoside phosphotransferase domain-containing protein</fullName>
    </recommendedName>
</protein>
<gene>
    <name evidence="1" type="ORF">FISHEDRAFT_56142</name>
</gene>
<evidence type="ECO:0000313" key="2">
    <source>
        <dbReference type="Proteomes" id="UP000054144"/>
    </source>
</evidence>
<reference evidence="1 2" key="1">
    <citation type="journal article" date="2015" name="Fungal Genet. Biol.">
        <title>Evolution of novel wood decay mechanisms in Agaricales revealed by the genome sequences of Fistulina hepatica and Cylindrobasidium torrendii.</title>
        <authorList>
            <person name="Floudas D."/>
            <person name="Held B.W."/>
            <person name="Riley R."/>
            <person name="Nagy L.G."/>
            <person name="Koehler G."/>
            <person name="Ransdell A.S."/>
            <person name="Younus H."/>
            <person name="Chow J."/>
            <person name="Chiniquy J."/>
            <person name="Lipzen A."/>
            <person name="Tritt A."/>
            <person name="Sun H."/>
            <person name="Haridas S."/>
            <person name="LaButti K."/>
            <person name="Ohm R.A."/>
            <person name="Kues U."/>
            <person name="Blanchette R.A."/>
            <person name="Grigoriev I.V."/>
            <person name="Minto R.E."/>
            <person name="Hibbett D.S."/>
        </authorList>
    </citation>
    <scope>NUCLEOTIDE SEQUENCE [LARGE SCALE GENOMIC DNA]</scope>
    <source>
        <strain evidence="1 2">ATCC 64428</strain>
    </source>
</reference>
<evidence type="ECO:0008006" key="3">
    <source>
        <dbReference type="Google" id="ProtNLM"/>
    </source>
</evidence>
<dbReference type="OrthoDB" id="5210591at2759"/>
<evidence type="ECO:0000313" key="1">
    <source>
        <dbReference type="EMBL" id="KIY52165.1"/>
    </source>
</evidence>
<proteinExistence type="predicted"/>